<keyword evidence="6" id="KW-0378">Hydrolase</keyword>
<dbReference type="InterPro" id="IPR003593">
    <property type="entry name" value="AAA+_ATPase"/>
</dbReference>
<keyword evidence="7" id="KW-1185">Reference proteome</keyword>
<dbReference type="SUPFAM" id="SSF52540">
    <property type="entry name" value="P-loop containing nucleoside triphosphate hydrolases"/>
    <property type="match status" value="1"/>
</dbReference>
<dbReference type="SMART" id="SM00382">
    <property type="entry name" value="AAA"/>
    <property type="match status" value="1"/>
</dbReference>
<reference evidence="6 7" key="1">
    <citation type="submission" date="2023-07" db="EMBL/GenBank/DDBJ databases">
        <title>Sequencing the genomes of 1000 actinobacteria strains.</title>
        <authorList>
            <person name="Klenk H.-P."/>
        </authorList>
    </citation>
    <scope>NUCLEOTIDE SEQUENCE [LARGE SCALE GENOMIC DNA]</scope>
    <source>
        <strain evidence="6 7">DSM 14555</strain>
    </source>
</reference>
<gene>
    <name evidence="6" type="ORF">JOE69_000004</name>
</gene>
<comment type="similarity">
    <text evidence="1">Belongs to the ABC transporter superfamily.</text>
</comment>
<sequence>MPIEFSAATVHVPAADAAADLELLAPTSLHLTENRIAVIGANGSGKSTLLRLVNGLVRPSAGSVTVNGLDTAKDGPAVRRSVGFMFTDPLSQLVMPTPLEDVELSLRRQYPDRTARRAAAESWLARFGLLGLAGNSVYSLSGGERQLVALTSVLAVRPEVLVLDEPTTLLDLANTHRLRQLLGGLDQQIVFATHDLDFAAGADRLLWVDRGSIAFDGAPGPGIERYRELAGSEIWPRQES</sequence>
<dbReference type="InterPro" id="IPR027417">
    <property type="entry name" value="P-loop_NTPase"/>
</dbReference>
<proteinExistence type="inferred from homology"/>
<dbReference type="InterPro" id="IPR050095">
    <property type="entry name" value="ECF_ABC_transporter_ATP-bd"/>
</dbReference>
<dbReference type="PANTHER" id="PTHR43553">
    <property type="entry name" value="HEAVY METAL TRANSPORTER"/>
    <property type="match status" value="1"/>
</dbReference>
<dbReference type="Pfam" id="PF00005">
    <property type="entry name" value="ABC_tran"/>
    <property type="match status" value="1"/>
</dbReference>
<evidence type="ECO:0000256" key="3">
    <source>
        <dbReference type="ARBA" id="ARBA00022741"/>
    </source>
</evidence>
<comment type="caution">
    <text evidence="6">The sequence shown here is derived from an EMBL/GenBank/DDBJ whole genome shotgun (WGS) entry which is preliminary data.</text>
</comment>
<evidence type="ECO:0000256" key="4">
    <source>
        <dbReference type="ARBA" id="ARBA00022840"/>
    </source>
</evidence>
<organism evidence="6 7">
    <name type="scientific">Arthrobacter russicus</name>
    <dbReference type="NCBI Taxonomy" id="172040"/>
    <lineage>
        <taxon>Bacteria</taxon>
        <taxon>Bacillati</taxon>
        <taxon>Actinomycetota</taxon>
        <taxon>Actinomycetes</taxon>
        <taxon>Micrococcales</taxon>
        <taxon>Micrococcaceae</taxon>
        <taxon>Arthrobacter</taxon>
    </lineage>
</organism>
<keyword evidence="4 6" id="KW-0067">ATP-binding</keyword>
<keyword evidence="2" id="KW-0813">Transport</keyword>
<dbReference type="GO" id="GO:0016787">
    <property type="term" value="F:hydrolase activity"/>
    <property type="evidence" value="ECO:0007669"/>
    <property type="project" value="UniProtKB-KW"/>
</dbReference>
<evidence type="ECO:0000313" key="6">
    <source>
        <dbReference type="EMBL" id="MDR6267766.1"/>
    </source>
</evidence>
<dbReference type="Proteomes" id="UP001185069">
    <property type="component" value="Unassembled WGS sequence"/>
</dbReference>
<protein>
    <submittedName>
        <fullName evidence="6">Biotin transport system ATP-binding protein</fullName>
        <ecNumber evidence="6">3.6.3.-</ecNumber>
    </submittedName>
</protein>
<dbReference type="PROSITE" id="PS50893">
    <property type="entry name" value="ABC_TRANSPORTER_2"/>
    <property type="match status" value="1"/>
</dbReference>
<evidence type="ECO:0000256" key="2">
    <source>
        <dbReference type="ARBA" id="ARBA00022448"/>
    </source>
</evidence>
<dbReference type="EC" id="3.6.3.-" evidence="6"/>
<name>A0ABU1J7D3_9MICC</name>
<dbReference type="InterPro" id="IPR015856">
    <property type="entry name" value="ABC_transpr_CbiO/EcfA_su"/>
</dbReference>
<dbReference type="PANTHER" id="PTHR43553:SF24">
    <property type="entry name" value="ENERGY-COUPLING FACTOR TRANSPORTER ATP-BINDING PROTEIN ECFA1"/>
    <property type="match status" value="1"/>
</dbReference>
<evidence type="ECO:0000256" key="1">
    <source>
        <dbReference type="ARBA" id="ARBA00005417"/>
    </source>
</evidence>
<dbReference type="RefSeq" id="WP_309794993.1">
    <property type="nucleotide sequence ID" value="NZ_BAAAHY010000006.1"/>
</dbReference>
<evidence type="ECO:0000259" key="5">
    <source>
        <dbReference type="PROSITE" id="PS50893"/>
    </source>
</evidence>
<dbReference type="EMBL" id="JAVDQF010000001">
    <property type="protein sequence ID" value="MDR6267766.1"/>
    <property type="molecule type" value="Genomic_DNA"/>
</dbReference>
<keyword evidence="3" id="KW-0547">Nucleotide-binding</keyword>
<dbReference type="CDD" id="cd03225">
    <property type="entry name" value="ABC_cobalt_CbiO_domain1"/>
    <property type="match status" value="1"/>
</dbReference>
<dbReference type="GO" id="GO:0005524">
    <property type="term" value="F:ATP binding"/>
    <property type="evidence" value="ECO:0007669"/>
    <property type="project" value="UniProtKB-KW"/>
</dbReference>
<evidence type="ECO:0000313" key="7">
    <source>
        <dbReference type="Proteomes" id="UP001185069"/>
    </source>
</evidence>
<feature type="domain" description="ABC transporter" evidence="5">
    <location>
        <begin position="3"/>
        <end position="235"/>
    </location>
</feature>
<dbReference type="InterPro" id="IPR003439">
    <property type="entry name" value="ABC_transporter-like_ATP-bd"/>
</dbReference>
<accession>A0ABU1J7D3</accession>
<dbReference type="Gene3D" id="3.40.50.300">
    <property type="entry name" value="P-loop containing nucleotide triphosphate hydrolases"/>
    <property type="match status" value="1"/>
</dbReference>